<reference evidence="2 3" key="1">
    <citation type="submission" date="2024-10" db="EMBL/GenBank/DDBJ databases">
        <title>The Natural Products Discovery Center: Release of the First 8490 Sequenced Strains for Exploring Actinobacteria Biosynthetic Diversity.</title>
        <authorList>
            <person name="Kalkreuter E."/>
            <person name="Kautsar S.A."/>
            <person name="Yang D."/>
            <person name="Bader C.D."/>
            <person name="Teijaro C.N."/>
            <person name="Fluegel L."/>
            <person name="Davis C.M."/>
            <person name="Simpson J.R."/>
            <person name="Lauterbach L."/>
            <person name="Steele A.D."/>
            <person name="Gui C."/>
            <person name="Meng S."/>
            <person name="Li G."/>
            <person name="Viehrig K."/>
            <person name="Ye F."/>
            <person name="Su P."/>
            <person name="Kiefer A.F."/>
            <person name="Nichols A."/>
            <person name="Cepeda A.J."/>
            <person name="Yan W."/>
            <person name="Fan B."/>
            <person name="Jiang Y."/>
            <person name="Adhikari A."/>
            <person name="Zheng C.-J."/>
            <person name="Schuster L."/>
            <person name="Cowan T.M."/>
            <person name="Smanski M.J."/>
            <person name="Chevrette M.G."/>
            <person name="De Carvalho L.P.S."/>
            <person name="Shen B."/>
        </authorList>
    </citation>
    <scope>NUCLEOTIDE SEQUENCE [LARGE SCALE GENOMIC DNA]</scope>
    <source>
        <strain evidence="2 3">NPDC012605</strain>
    </source>
</reference>
<evidence type="ECO:0000313" key="3">
    <source>
        <dbReference type="Proteomes" id="UP001602370"/>
    </source>
</evidence>
<organism evidence="2 3">
    <name type="scientific">Streptomyces flavochromogenes</name>
    <dbReference type="NCBI Taxonomy" id="68199"/>
    <lineage>
        <taxon>Bacteria</taxon>
        <taxon>Bacillati</taxon>
        <taxon>Actinomycetota</taxon>
        <taxon>Actinomycetes</taxon>
        <taxon>Kitasatosporales</taxon>
        <taxon>Streptomycetaceae</taxon>
        <taxon>Streptomyces</taxon>
    </lineage>
</organism>
<sequence length="76" mass="7916">MALYGDTTKTDQAGPREPVARAAGPERAFLDPCVVSGPTCPRPGSQGDRAGQVGGDPQEPFLGRSQAELLPALREP</sequence>
<accession>A0ABW6Y0I2</accession>
<dbReference type="EMBL" id="JBIBDZ010000013">
    <property type="protein sequence ID" value="MFF5923287.1"/>
    <property type="molecule type" value="Genomic_DNA"/>
</dbReference>
<feature type="region of interest" description="Disordered" evidence="1">
    <location>
        <begin position="1"/>
        <end position="76"/>
    </location>
</feature>
<dbReference type="Proteomes" id="UP001602370">
    <property type="component" value="Unassembled WGS sequence"/>
</dbReference>
<evidence type="ECO:0000313" key="2">
    <source>
        <dbReference type="EMBL" id="MFF5923287.1"/>
    </source>
</evidence>
<name>A0ABW6Y0I2_9ACTN</name>
<keyword evidence="3" id="KW-1185">Reference proteome</keyword>
<gene>
    <name evidence="2" type="ORF">ACFY8C_33955</name>
</gene>
<protein>
    <submittedName>
        <fullName evidence="2">Uncharacterized protein</fullName>
    </submittedName>
</protein>
<comment type="caution">
    <text evidence="2">The sequence shown here is derived from an EMBL/GenBank/DDBJ whole genome shotgun (WGS) entry which is preliminary data.</text>
</comment>
<proteinExistence type="predicted"/>
<evidence type="ECO:0000256" key="1">
    <source>
        <dbReference type="SAM" id="MobiDB-lite"/>
    </source>
</evidence>
<dbReference type="RefSeq" id="WP_030324521.1">
    <property type="nucleotide sequence ID" value="NZ_JBIBDZ010000013.1"/>
</dbReference>